<dbReference type="InterPro" id="IPR033120">
    <property type="entry name" value="HOTDOG_ACOT"/>
</dbReference>
<evidence type="ECO:0000256" key="5">
    <source>
        <dbReference type="ARBA" id="ARBA00022946"/>
    </source>
</evidence>
<dbReference type="SUPFAM" id="SSF54637">
    <property type="entry name" value="Thioesterase/thiol ester dehydrase-isomerase"/>
    <property type="match status" value="1"/>
</dbReference>
<evidence type="ECO:0000259" key="6">
    <source>
        <dbReference type="PROSITE" id="PS51770"/>
    </source>
</evidence>
<evidence type="ECO:0000256" key="4">
    <source>
        <dbReference type="ARBA" id="ARBA00022801"/>
    </source>
</evidence>
<reference evidence="7" key="1">
    <citation type="submission" date="2025-08" db="UniProtKB">
        <authorList>
            <consortium name="Ensembl"/>
        </authorList>
    </citation>
    <scope>IDENTIFICATION</scope>
</reference>
<reference evidence="7" key="2">
    <citation type="submission" date="2025-09" db="UniProtKB">
        <authorList>
            <consortium name="Ensembl"/>
        </authorList>
    </citation>
    <scope>IDENTIFICATION</scope>
</reference>
<feature type="domain" description="HotDog ACOT-type" evidence="6">
    <location>
        <begin position="30"/>
        <end position="154"/>
    </location>
</feature>
<dbReference type="PANTHER" id="PTHR12655:SF0">
    <property type="entry name" value="ACYL-COENZYME A THIOESTERASE 9, MITOCHONDRIAL"/>
    <property type="match status" value="1"/>
</dbReference>
<dbReference type="PANTHER" id="PTHR12655">
    <property type="entry name" value="ACYL-COA THIOESTERASE"/>
    <property type="match status" value="1"/>
</dbReference>
<dbReference type="GO" id="GO:0005739">
    <property type="term" value="C:mitochondrion"/>
    <property type="evidence" value="ECO:0007669"/>
    <property type="project" value="TreeGrafter"/>
</dbReference>
<protein>
    <recommendedName>
        <fullName evidence="6">HotDog ACOT-type domain-containing protein</fullName>
    </recommendedName>
</protein>
<keyword evidence="5" id="KW-0809">Transit peptide</keyword>
<dbReference type="AlphaFoldDB" id="A0A3Q4MIE5"/>
<evidence type="ECO:0000313" key="8">
    <source>
        <dbReference type="Proteomes" id="UP000261580"/>
    </source>
</evidence>
<accession>A0A3Q4MIE5</accession>
<evidence type="ECO:0000256" key="1">
    <source>
        <dbReference type="ARBA" id="ARBA00010458"/>
    </source>
</evidence>
<sequence length="180" mass="20511">MFSCCSDVAELQVSDHIVNKCAIFNGSLQTPVFRSFTHLILQNHLYLPHVFSVQIFMDLTVMSPLLSSSVLISYSHTYNSELKRSPLSIVTALVDKIDMRQHVIYPDCDIKFTGHVTWVGKSSIEAKIHMSQYRDGAYASVLDATFVMVARDPGNKRYYCILYSASAFILKKQEFRESHF</sequence>
<keyword evidence="4" id="KW-0378">Hydrolase</keyword>
<dbReference type="GO" id="GO:0006637">
    <property type="term" value="P:acyl-CoA metabolic process"/>
    <property type="evidence" value="ECO:0007669"/>
    <property type="project" value="TreeGrafter"/>
</dbReference>
<evidence type="ECO:0000256" key="2">
    <source>
        <dbReference type="ARBA" id="ARBA00022487"/>
    </source>
</evidence>
<dbReference type="GO" id="GO:0052689">
    <property type="term" value="F:carboxylic ester hydrolase activity"/>
    <property type="evidence" value="ECO:0007669"/>
    <property type="project" value="UniProtKB-KW"/>
</dbReference>
<name>A0A3Q4MIE5_NEOBR</name>
<dbReference type="GO" id="GO:0047617">
    <property type="term" value="F:fatty acyl-CoA hydrolase activity"/>
    <property type="evidence" value="ECO:0007669"/>
    <property type="project" value="TreeGrafter"/>
</dbReference>
<proteinExistence type="inferred from homology"/>
<dbReference type="Gene3D" id="3.10.129.10">
    <property type="entry name" value="Hotdog Thioesterase"/>
    <property type="match status" value="1"/>
</dbReference>
<dbReference type="PROSITE" id="PS51770">
    <property type="entry name" value="HOTDOG_ACOT"/>
    <property type="match status" value="1"/>
</dbReference>
<dbReference type="Proteomes" id="UP000261580">
    <property type="component" value="Unassembled WGS sequence"/>
</dbReference>
<dbReference type="InterPro" id="IPR029069">
    <property type="entry name" value="HotDog_dom_sf"/>
</dbReference>
<dbReference type="Ensembl" id="ENSNBRT00000011524.1">
    <property type="protein sequence ID" value="ENSNBRP00000011204.1"/>
    <property type="gene ID" value="ENSNBRG00000008732.1"/>
</dbReference>
<keyword evidence="8" id="KW-1185">Reference proteome</keyword>
<dbReference type="GeneTree" id="ENSGT00390000005330"/>
<evidence type="ECO:0000313" key="7">
    <source>
        <dbReference type="Ensembl" id="ENSNBRP00000011204.1"/>
    </source>
</evidence>
<dbReference type="STRING" id="32507.ENSNBRP00000011204"/>
<organism evidence="7 8">
    <name type="scientific">Neolamprologus brichardi</name>
    <name type="common">Fairy cichlid</name>
    <name type="synonym">Lamprologus brichardi</name>
    <dbReference type="NCBI Taxonomy" id="32507"/>
    <lineage>
        <taxon>Eukaryota</taxon>
        <taxon>Metazoa</taxon>
        <taxon>Chordata</taxon>
        <taxon>Craniata</taxon>
        <taxon>Vertebrata</taxon>
        <taxon>Euteleostomi</taxon>
        <taxon>Actinopterygii</taxon>
        <taxon>Neopterygii</taxon>
        <taxon>Teleostei</taxon>
        <taxon>Neoteleostei</taxon>
        <taxon>Acanthomorphata</taxon>
        <taxon>Ovalentaria</taxon>
        <taxon>Cichlomorphae</taxon>
        <taxon>Cichliformes</taxon>
        <taxon>Cichlidae</taxon>
        <taxon>African cichlids</taxon>
        <taxon>Pseudocrenilabrinae</taxon>
        <taxon>Lamprologini</taxon>
        <taxon>Neolamprologus</taxon>
    </lineage>
</organism>
<comment type="similarity">
    <text evidence="1">Belongs to the acyl coenzyme A hydrolase family.</text>
</comment>
<dbReference type="Bgee" id="ENSNBRG00000008732">
    <property type="expression patterns" value="Expressed in zone of skin and 8 other cell types or tissues"/>
</dbReference>
<evidence type="ECO:0000256" key="3">
    <source>
        <dbReference type="ARBA" id="ARBA00022737"/>
    </source>
</evidence>
<keyword evidence="3" id="KW-0677">Repeat</keyword>
<keyword evidence="2" id="KW-0719">Serine esterase</keyword>